<dbReference type="Pfam" id="PF00209">
    <property type="entry name" value="SNF"/>
    <property type="match status" value="2"/>
</dbReference>
<dbReference type="InterPro" id="IPR047218">
    <property type="entry name" value="YocR/YhdH-like"/>
</dbReference>
<feature type="transmembrane region" description="Helical" evidence="6">
    <location>
        <begin position="12"/>
        <end position="31"/>
    </location>
</feature>
<dbReference type="InterPro" id="IPR037272">
    <property type="entry name" value="SNS_sf"/>
</dbReference>
<dbReference type="NCBIfam" id="NF037979">
    <property type="entry name" value="Na_transp"/>
    <property type="match status" value="1"/>
</dbReference>
<keyword evidence="4 6" id="KW-1133">Transmembrane helix</keyword>
<gene>
    <name evidence="7" type="ORF">SAMN04488124_2793</name>
</gene>
<feature type="transmembrane region" description="Helical" evidence="6">
    <location>
        <begin position="293"/>
        <end position="312"/>
    </location>
</feature>
<dbReference type="RefSeq" id="WP_089882015.1">
    <property type="nucleotide sequence ID" value="NZ_FOYS01000004.1"/>
</dbReference>
<dbReference type="EMBL" id="FOYS01000004">
    <property type="protein sequence ID" value="SFR61480.1"/>
    <property type="molecule type" value="Genomic_DNA"/>
</dbReference>
<evidence type="ECO:0000256" key="2">
    <source>
        <dbReference type="ARBA" id="ARBA00022448"/>
    </source>
</evidence>
<reference evidence="8" key="1">
    <citation type="submission" date="2016-10" db="EMBL/GenBank/DDBJ databases">
        <authorList>
            <person name="Varghese N."/>
            <person name="Submissions S."/>
        </authorList>
    </citation>
    <scope>NUCLEOTIDE SEQUENCE [LARGE SCALE GENOMIC DNA]</scope>
    <source>
        <strain evidence="8">CGMCC 1.8711</strain>
    </source>
</reference>
<dbReference type="InterPro" id="IPR000175">
    <property type="entry name" value="Na/ntran_symport"/>
</dbReference>
<keyword evidence="8" id="KW-1185">Reference proteome</keyword>
<dbReference type="AlphaFoldDB" id="A0A1I6I521"/>
<dbReference type="GO" id="GO:0016020">
    <property type="term" value="C:membrane"/>
    <property type="evidence" value="ECO:0007669"/>
    <property type="project" value="UniProtKB-SubCell"/>
</dbReference>
<feature type="transmembrane region" description="Helical" evidence="6">
    <location>
        <begin position="84"/>
        <end position="104"/>
    </location>
</feature>
<evidence type="ECO:0000313" key="8">
    <source>
        <dbReference type="Proteomes" id="UP000243250"/>
    </source>
</evidence>
<evidence type="ECO:0000256" key="6">
    <source>
        <dbReference type="SAM" id="Phobius"/>
    </source>
</evidence>
<dbReference type="STRING" id="555875.SAMN04488124_2793"/>
<feature type="transmembrane region" description="Helical" evidence="6">
    <location>
        <begin position="354"/>
        <end position="371"/>
    </location>
</feature>
<dbReference type="PANTHER" id="PTHR42948:SF1">
    <property type="entry name" value="TRANSPORTER"/>
    <property type="match status" value="1"/>
</dbReference>
<keyword evidence="2" id="KW-0813">Transport</keyword>
<evidence type="ECO:0000256" key="3">
    <source>
        <dbReference type="ARBA" id="ARBA00022692"/>
    </source>
</evidence>
<dbReference type="PRINTS" id="PR00176">
    <property type="entry name" value="NANEUSMPORT"/>
</dbReference>
<dbReference type="CDD" id="cd10336">
    <property type="entry name" value="SLC6sbd_Tyt1-Like"/>
    <property type="match status" value="1"/>
</dbReference>
<dbReference type="OrthoDB" id="99721at2157"/>
<keyword evidence="5 6" id="KW-0472">Membrane</keyword>
<protein>
    <submittedName>
        <fullName evidence="7">Neurotransmitter:Na+ symporter, NSS family</fullName>
    </submittedName>
</protein>
<feature type="transmembrane region" description="Helical" evidence="6">
    <location>
        <begin position="425"/>
        <end position="450"/>
    </location>
</feature>
<accession>A0A1I6I521</accession>
<feature type="transmembrane region" description="Helical" evidence="6">
    <location>
        <begin position="138"/>
        <end position="155"/>
    </location>
</feature>
<comment type="subcellular location">
    <subcellularLocation>
        <location evidence="1">Membrane</location>
        <topology evidence="1">Multi-pass membrane protein</topology>
    </subcellularLocation>
</comment>
<feature type="transmembrane region" description="Helical" evidence="6">
    <location>
        <begin position="234"/>
        <end position="251"/>
    </location>
</feature>
<dbReference type="PROSITE" id="PS50267">
    <property type="entry name" value="NA_NEUROTRAN_SYMP_3"/>
    <property type="match status" value="1"/>
</dbReference>
<evidence type="ECO:0000256" key="1">
    <source>
        <dbReference type="ARBA" id="ARBA00004141"/>
    </source>
</evidence>
<sequence length="460" mass="48140">MSERETWATRAGFILAAVGSAVGLGNIWQFPFKTAQFGGATFLVVYLVAAFGIGLPAILAEFVIGRKSNLNTIGAFEKLGYRNWRFVGVLGLVTGFWILSYYSVVGGWVLRYVGGSLTGAYFGDSAAYFSSIAAGPDAIALHAVFMALVVGIVAFGIEDGIEKATKFMVPSILVILVALAAWAFTLPGSGPGYGYFLSPDLSQLRLTVATTDGFPFVSFGGPLAEIIPFAVSQAFFSLSLGMGAMITYASYIDGDESLFGDGATIVVFNSLIGILAGLVVIPLLFAQGVEPGSGGAGALFISVAGAFASIPFGRVVGVVFFGVVLVAALSSAISLLEVVVAYAIDNYAVSRPQVAVGLGAVIFLLGLPSAWDTAWLTWFDNLAYQLFLPLSVLGILVFVGWVFGRPALEELLRGTSFGHGVGATWLWTVRSVVFLAVVVTLVLGLVTLFGGQDPAIVPPL</sequence>
<name>A0A1I6I521_9EURY</name>
<organism evidence="7 8">
    <name type="scientific">Halogeometricum limi</name>
    <dbReference type="NCBI Taxonomy" id="555875"/>
    <lineage>
        <taxon>Archaea</taxon>
        <taxon>Methanobacteriati</taxon>
        <taxon>Methanobacteriota</taxon>
        <taxon>Stenosarchaea group</taxon>
        <taxon>Halobacteria</taxon>
        <taxon>Halobacteriales</taxon>
        <taxon>Haloferacaceae</taxon>
        <taxon>Halogeometricum</taxon>
    </lineage>
</organism>
<proteinExistence type="predicted"/>
<keyword evidence="3 6" id="KW-0812">Transmembrane</keyword>
<evidence type="ECO:0000256" key="5">
    <source>
        <dbReference type="ARBA" id="ARBA00023136"/>
    </source>
</evidence>
<feature type="transmembrane region" description="Helical" evidence="6">
    <location>
        <begin position="43"/>
        <end position="64"/>
    </location>
</feature>
<feature type="transmembrane region" description="Helical" evidence="6">
    <location>
        <begin position="206"/>
        <end position="227"/>
    </location>
</feature>
<dbReference type="PANTHER" id="PTHR42948">
    <property type="entry name" value="TRANSPORTER"/>
    <property type="match status" value="1"/>
</dbReference>
<evidence type="ECO:0000256" key="4">
    <source>
        <dbReference type="ARBA" id="ARBA00022989"/>
    </source>
</evidence>
<feature type="transmembrane region" description="Helical" evidence="6">
    <location>
        <begin position="263"/>
        <end position="286"/>
    </location>
</feature>
<feature type="transmembrane region" description="Helical" evidence="6">
    <location>
        <begin position="383"/>
        <end position="404"/>
    </location>
</feature>
<feature type="transmembrane region" description="Helical" evidence="6">
    <location>
        <begin position="318"/>
        <end position="342"/>
    </location>
</feature>
<dbReference type="Proteomes" id="UP000243250">
    <property type="component" value="Unassembled WGS sequence"/>
</dbReference>
<evidence type="ECO:0000313" key="7">
    <source>
        <dbReference type="EMBL" id="SFR61480.1"/>
    </source>
</evidence>
<dbReference type="SUPFAM" id="SSF161070">
    <property type="entry name" value="SNF-like"/>
    <property type="match status" value="1"/>
</dbReference>
<feature type="transmembrane region" description="Helical" evidence="6">
    <location>
        <begin position="167"/>
        <end position="186"/>
    </location>
</feature>